<dbReference type="InterPro" id="IPR002130">
    <property type="entry name" value="Cyclophilin-type_PPIase_dom"/>
</dbReference>
<dbReference type="PANTHER" id="PTHR45625:SF2">
    <property type="entry name" value="PEPTIDYL-PROLYL CIS-TRANS ISOMERASE-LIKE 3"/>
    <property type="match status" value="1"/>
</dbReference>
<dbReference type="PROSITE" id="PS50072">
    <property type="entry name" value="CSA_PPIASE_2"/>
    <property type="match status" value="1"/>
</dbReference>
<dbReference type="SUPFAM" id="SSF50891">
    <property type="entry name" value="Cyclophilin-like"/>
    <property type="match status" value="1"/>
</dbReference>
<dbReference type="CDD" id="cd01928">
    <property type="entry name" value="Cyclophilin_PPIL3_like"/>
    <property type="match status" value="1"/>
</dbReference>
<dbReference type="GO" id="GO:0003755">
    <property type="term" value="F:peptidyl-prolyl cis-trans isomerase activity"/>
    <property type="evidence" value="ECO:0007669"/>
    <property type="project" value="UniProtKB-EC"/>
</dbReference>
<evidence type="ECO:0000259" key="2">
    <source>
        <dbReference type="PROSITE" id="PS50072"/>
    </source>
</evidence>
<sequence length="427" mass="47340">MAVTLHTQLGDLKVELRCDTAPRCSFNFLALAASGTYDGTPFHRLMPGFMVQGGDPAGTGKGGQSIWGGTFGDEFHPDNAHDSRGVLSMANKGPDTNRSQFFFTFGPQPHLNDKYSVFGHLVDGFETLDALEKLPVGKKHRPVTEVTIDRVTIHANPFAERDMVIRSPDGAILFAEAEANNLGEKMVEGWVRWDRCSLCEQNYYGVVRCALGWACWKTYVGRPERDVPRVNAMTQLGNGLFQASHHQDALSVQETALSMLRRLGAPEHPILTAQNNLAGTYQFLGRLEETLSLRQEVYSGYLKLSKYGEEHMETLVAANNYALCLMTLKRFEEARALLRKTVRVARRALGKSDRITLTMSKVFAEACYTDPGATLDDVREAVTTLEDAEQTTRRVLGGAHPLTPIIERHLRNSRAALRARETPSGNA</sequence>
<gene>
    <name evidence="3" type="ORF">PECAL_1P17220</name>
</gene>
<dbReference type="Gene3D" id="2.40.100.10">
    <property type="entry name" value="Cyclophilin-like"/>
    <property type="match status" value="1"/>
</dbReference>
<dbReference type="EMBL" id="CAKKNE010000001">
    <property type="protein sequence ID" value="CAH0365289.1"/>
    <property type="molecule type" value="Genomic_DNA"/>
</dbReference>
<dbReference type="Proteomes" id="UP000789595">
    <property type="component" value="Unassembled WGS sequence"/>
</dbReference>
<dbReference type="PROSITE" id="PS00170">
    <property type="entry name" value="CSA_PPIASE_1"/>
    <property type="match status" value="1"/>
</dbReference>
<feature type="domain" description="PPIase cyclophilin-type" evidence="2">
    <location>
        <begin position="1"/>
        <end position="153"/>
    </location>
</feature>
<dbReference type="Pfam" id="PF00160">
    <property type="entry name" value="Pro_isomerase"/>
    <property type="match status" value="1"/>
</dbReference>
<evidence type="ECO:0000256" key="1">
    <source>
        <dbReference type="ARBA" id="ARBA00000971"/>
    </source>
</evidence>
<dbReference type="InterPro" id="IPR029000">
    <property type="entry name" value="Cyclophilin-like_dom_sf"/>
</dbReference>
<evidence type="ECO:0000313" key="4">
    <source>
        <dbReference type="Proteomes" id="UP000789595"/>
    </source>
</evidence>
<evidence type="ECO:0000313" key="3">
    <source>
        <dbReference type="EMBL" id="CAH0365289.1"/>
    </source>
</evidence>
<comment type="caution">
    <text evidence="3">The sequence shown here is derived from an EMBL/GenBank/DDBJ whole genome shotgun (WGS) entry which is preliminary data.</text>
</comment>
<protein>
    <recommendedName>
        <fullName evidence="2">PPIase cyclophilin-type domain-containing protein</fullName>
    </recommendedName>
</protein>
<accession>A0A8J2WS95</accession>
<dbReference type="GO" id="GO:0071013">
    <property type="term" value="C:catalytic step 2 spliceosome"/>
    <property type="evidence" value="ECO:0007669"/>
    <property type="project" value="TreeGrafter"/>
</dbReference>
<proteinExistence type="predicted"/>
<comment type="catalytic activity">
    <reaction evidence="1">
        <text>[protein]-peptidylproline (omega=180) = [protein]-peptidylproline (omega=0)</text>
        <dbReference type="Rhea" id="RHEA:16237"/>
        <dbReference type="Rhea" id="RHEA-COMP:10747"/>
        <dbReference type="Rhea" id="RHEA-COMP:10748"/>
        <dbReference type="ChEBI" id="CHEBI:83833"/>
        <dbReference type="ChEBI" id="CHEBI:83834"/>
        <dbReference type="EC" id="5.2.1.8"/>
    </reaction>
</comment>
<dbReference type="PANTHER" id="PTHR45625">
    <property type="entry name" value="PEPTIDYL-PROLYL CIS-TRANS ISOMERASE-RELATED"/>
    <property type="match status" value="1"/>
</dbReference>
<dbReference type="InterPro" id="IPR044666">
    <property type="entry name" value="Cyclophilin_A-like"/>
</dbReference>
<dbReference type="Pfam" id="PF13374">
    <property type="entry name" value="TPR_10"/>
    <property type="match status" value="1"/>
</dbReference>
<keyword evidence="4" id="KW-1185">Reference proteome</keyword>
<organism evidence="3 4">
    <name type="scientific">Pelagomonas calceolata</name>
    <dbReference type="NCBI Taxonomy" id="35677"/>
    <lineage>
        <taxon>Eukaryota</taxon>
        <taxon>Sar</taxon>
        <taxon>Stramenopiles</taxon>
        <taxon>Ochrophyta</taxon>
        <taxon>Pelagophyceae</taxon>
        <taxon>Pelagomonadales</taxon>
        <taxon>Pelagomonadaceae</taxon>
        <taxon>Pelagomonas</taxon>
    </lineage>
</organism>
<dbReference type="SUPFAM" id="SSF48452">
    <property type="entry name" value="TPR-like"/>
    <property type="match status" value="1"/>
</dbReference>
<dbReference type="PRINTS" id="PR00153">
    <property type="entry name" value="CSAPPISMRASE"/>
</dbReference>
<dbReference type="InterPro" id="IPR020892">
    <property type="entry name" value="Cyclophilin-type_PPIase_CS"/>
</dbReference>
<dbReference type="OrthoDB" id="271386at2759"/>
<reference evidence="3" key="1">
    <citation type="submission" date="2021-11" db="EMBL/GenBank/DDBJ databases">
        <authorList>
            <consortium name="Genoscope - CEA"/>
            <person name="William W."/>
        </authorList>
    </citation>
    <scope>NUCLEOTIDE SEQUENCE</scope>
</reference>
<dbReference type="InterPro" id="IPR011990">
    <property type="entry name" value="TPR-like_helical_dom_sf"/>
</dbReference>
<dbReference type="Gene3D" id="1.25.40.10">
    <property type="entry name" value="Tetratricopeptide repeat domain"/>
    <property type="match status" value="1"/>
</dbReference>
<dbReference type="GO" id="GO:0006457">
    <property type="term" value="P:protein folding"/>
    <property type="evidence" value="ECO:0007669"/>
    <property type="project" value="InterPro"/>
</dbReference>
<dbReference type="AlphaFoldDB" id="A0A8J2WS95"/>
<name>A0A8J2WS95_9STRA</name>